<dbReference type="GO" id="GO:0007420">
    <property type="term" value="P:brain development"/>
    <property type="evidence" value="ECO:0007669"/>
    <property type="project" value="TreeGrafter"/>
</dbReference>
<dbReference type="Pfam" id="PF00505">
    <property type="entry name" value="HMG_box"/>
    <property type="match status" value="1"/>
</dbReference>
<evidence type="ECO:0000256" key="5">
    <source>
        <dbReference type="SAM" id="MobiDB-lite"/>
    </source>
</evidence>
<proteinExistence type="predicted"/>
<comment type="subcellular location">
    <subcellularLocation>
        <location evidence="1">Nucleus</location>
    </subcellularLocation>
</comment>
<dbReference type="InterPro" id="IPR009071">
    <property type="entry name" value="HMG_box_dom"/>
</dbReference>
<protein>
    <recommendedName>
        <fullName evidence="7">HMG box domain-containing protein</fullName>
    </recommendedName>
</protein>
<feature type="region of interest" description="Disordered" evidence="5">
    <location>
        <begin position="1"/>
        <end position="36"/>
    </location>
</feature>
<dbReference type="AlphaFoldDB" id="A0A8C4Q8I8"/>
<keyword evidence="3 4" id="KW-0539">Nucleus</keyword>
<dbReference type="Proteomes" id="UP000694388">
    <property type="component" value="Unplaced"/>
</dbReference>
<dbReference type="GO" id="GO:0001228">
    <property type="term" value="F:DNA-binding transcription activator activity, RNA polymerase II-specific"/>
    <property type="evidence" value="ECO:0007669"/>
    <property type="project" value="TreeGrafter"/>
</dbReference>
<dbReference type="Ensembl" id="ENSEBUT00000011879.1">
    <property type="protein sequence ID" value="ENSEBUP00000011312.1"/>
    <property type="gene ID" value="ENSEBUG00000007264.1"/>
</dbReference>
<dbReference type="SMART" id="SM00398">
    <property type="entry name" value="HMG"/>
    <property type="match status" value="1"/>
</dbReference>
<dbReference type="InterPro" id="IPR036910">
    <property type="entry name" value="HMG_box_dom_sf"/>
</dbReference>
<dbReference type="PROSITE" id="PS50118">
    <property type="entry name" value="HMG_BOX_2"/>
    <property type="match status" value="1"/>
</dbReference>
<evidence type="ECO:0000256" key="4">
    <source>
        <dbReference type="PROSITE-ProRule" id="PRU00267"/>
    </source>
</evidence>
<dbReference type="GO" id="GO:0005634">
    <property type="term" value="C:nucleus"/>
    <property type="evidence" value="ECO:0007669"/>
    <property type="project" value="UniProtKB-SubCell"/>
</dbReference>
<keyword evidence="6" id="KW-0472">Membrane</keyword>
<dbReference type="GO" id="GO:0030182">
    <property type="term" value="P:neuron differentiation"/>
    <property type="evidence" value="ECO:0007669"/>
    <property type="project" value="TreeGrafter"/>
</dbReference>
<dbReference type="SUPFAM" id="SSF47095">
    <property type="entry name" value="HMG-box"/>
    <property type="match status" value="1"/>
</dbReference>
<reference evidence="8" key="2">
    <citation type="submission" date="2025-09" db="UniProtKB">
        <authorList>
            <consortium name="Ensembl"/>
        </authorList>
    </citation>
    <scope>IDENTIFICATION</scope>
</reference>
<dbReference type="GeneTree" id="ENSGT00940000161470"/>
<evidence type="ECO:0000256" key="6">
    <source>
        <dbReference type="SAM" id="Phobius"/>
    </source>
</evidence>
<dbReference type="InterPro" id="IPR050140">
    <property type="entry name" value="SRY-related_HMG-box_TF-like"/>
</dbReference>
<accession>A0A8C4Q8I8</accession>
<dbReference type="CDD" id="cd22029">
    <property type="entry name" value="HMG-box_SoxC"/>
    <property type="match status" value="1"/>
</dbReference>
<keyword evidence="6" id="KW-1133">Transmembrane helix</keyword>
<name>A0A8C4Q8I8_EPTBU</name>
<dbReference type="GO" id="GO:0000122">
    <property type="term" value="P:negative regulation of transcription by RNA polymerase II"/>
    <property type="evidence" value="ECO:0007669"/>
    <property type="project" value="TreeGrafter"/>
</dbReference>
<feature type="compositionally biased region" description="Polar residues" evidence="5">
    <location>
        <begin position="11"/>
        <end position="21"/>
    </location>
</feature>
<dbReference type="PANTHER" id="PTHR10270:SF113">
    <property type="entry name" value="TRANSCRIPTION FACTOR SOX-11"/>
    <property type="match status" value="1"/>
</dbReference>
<feature type="domain" description="HMG box" evidence="7">
    <location>
        <begin position="39"/>
        <end position="107"/>
    </location>
</feature>
<reference evidence="8" key="1">
    <citation type="submission" date="2025-08" db="UniProtKB">
        <authorList>
            <consortium name="Ensembl"/>
        </authorList>
    </citation>
    <scope>IDENTIFICATION</scope>
</reference>
<dbReference type="GO" id="GO:0048593">
    <property type="term" value="P:camera-type eye morphogenesis"/>
    <property type="evidence" value="ECO:0007669"/>
    <property type="project" value="TreeGrafter"/>
</dbReference>
<feature type="DNA-binding region" description="HMG box" evidence="4">
    <location>
        <begin position="39"/>
        <end position="107"/>
    </location>
</feature>
<evidence type="ECO:0000256" key="3">
    <source>
        <dbReference type="ARBA" id="ARBA00023242"/>
    </source>
</evidence>
<evidence type="ECO:0000259" key="7">
    <source>
        <dbReference type="PROSITE" id="PS50118"/>
    </source>
</evidence>
<evidence type="ECO:0000256" key="2">
    <source>
        <dbReference type="ARBA" id="ARBA00023125"/>
    </source>
</evidence>
<keyword evidence="9" id="KW-1185">Reference proteome</keyword>
<dbReference type="Gene3D" id="1.10.30.10">
    <property type="entry name" value="High mobility group box domain"/>
    <property type="match status" value="1"/>
</dbReference>
<dbReference type="FunFam" id="1.10.30.10:FF:000007">
    <property type="entry name" value="Transcription factor SOX"/>
    <property type="match status" value="1"/>
</dbReference>
<organism evidence="8 9">
    <name type="scientific">Eptatretus burgeri</name>
    <name type="common">Inshore hagfish</name>
    <dbReference type="NCBI Taxonomy" id="7764"/>
    <lineage>
        <taxon>Eukaryota</taxon>
        <taxon>Metazoa</taxon>
        <taxon>Chordata</taxon>
        <taxon>Craniata</taxon>
        <taxon>Vertebrata</taxon>
        <taxon>Cyclostomata</taxon>
        <taxon>Myxini</taxon>
        <taxon>Myxiniformes</taxon>
        <taxon>Myxinidae</taxon>
        <taxon>Eptatretinae</taxon>
        <taxon>Eptatretus</taxon>
    </lineage>
</organism>
<keyword evidence="2 4" id="KW-0238">DNA-binding</keyword>
<evidence type="ECO:0000313" key="8">
    <source>
        <dbReference type="Ensembl" id="ENSEBUP00000011312.1"/>
    </source>
</evidence>
<feature type="transmembrane region" description="Helical" evidence="6">
    <location>
        <begin position="131"/>
        <end position="153"/>
    </location>
</feature>
<sequence>MTRTGFEPPTCSDTEQTLQPHDTTEDEASRVQASVGGHIKRPMNAFMVWSQIERRKIMDESPDLHNAEISKQLGRRWRLLKDGEKVPFVREAERLRLQHMADYPDYKYRPRKKMKVAKSEGSSLLCKSKRLAVLLNYVGYMCVSVVPCILYYVHTGLQPSKCEMI</sequence>
<evidence type="ECO:0000313" key="9">
    <source>
        <dbReference type="Proteomes" id="UP000694388"/>
    </source>
</evidence>
<dbReference type="GO" id="GO:0000978">
    <property type="term" value="F:RNA polymerase II cis-regulatory region sequence-specific DNA binding"/>
    <property type="evidence" value="ECO:0007669"/>
    <property type="project" value="TreeGrafter"/>
</dbReference>
<keyword evidence="6" id="KW-0812">Transmembrane</keyword>
<dbReference type="PANTHER" id="PTHR10270">
    <property type="entry name" value="SOX TRANSCRIPTION FACTOR"/>
    <property type="match status" value="1"/>
</dbReference>
<evidence type="ECO:0000256" key="1">
    <source>
        <dbReference type="ARBA" id="ARBA00004123"/>
    </source>
</evidence>